<dbReference type="Proteomes" id="UP000297716">
    <property type="component" value="Unassembled WGS sequence"/>
</dbReference>
<accession>A0A4Z0YXF9</accession>
<evidence type="ECO:0000313" key="2">
    <source>
        <dbReference type="EMBL" id="TGJ83143.1"/>
    </source>
</evidence>
<feature type="region of interest" description="Disordered" evidence="1">
    <location>
        <begin position="118"/>
        <end position="191"/>
    </location>
</feature>
<dbReference type="InterPro" id="IPR016024">
    <property type="entry name" value="ARM-type_fold"/>
</dbReference>
<protein>
    <submittedName>
        <fullName evidence="2">Uncharacterized protein</fullName>
    </submittedName>
</protein>
<name>A0A4Z0YXF9_9PEZI</name>
<dbReference type="AlphaFoldDB" id="A0A4Z0YXF9"/>
<evidence type="ECO:0000256" key="1">
    <source>
        <dbReference type="SAM" id="MobiDB-lite"/>
    </source>
</evidence>
<sequence length="191" mass="22104">MREEFEQFGRRVQRRLEQVNQQIEQPRRETGFPPGLAPQHLETLYHHNQILPFGGISSNTPHFHLDSPLQPDMVATRDALDRMLGAIHGGPLEEFITPPYNPSNRYTVVFAHIPRPFRVEREEEESGEGGNPEDEGEDEDEDEEDDDEDDEDDEDDDEDEDDESRIAFTHAPSYSGQIYLDFNDGWTFDTE</sequence>
<keyword evidence="3" id="KW-1185">Reference proteome</keyword>
<organism evidence="2 3">
    <name type="scientific">Xylaria hypoxylon</name>
    <dbReference type="NCBI Taxonomy" id="37992"/>
    <lineage>
        <taxon>Eukaryota</taxon>
        <taxon>Fungi</taxon>
        <taxon>Dikarya</taxon>
        <taxon>Ascomycota</taxon>
        <taxon>Pezizomycotina</taxon>
        <taxon>Sordariomycetes</taxon>
        <taxon>Xylariomycetidae</taxon>
        <taxon>Xylariales</taxon>
        <taxon>Xylariaceae</taxon>
        <taxon>Xylaria</taxon>
    </lineage>
</organism>
<reference evidence="2 3" key="1">
    <citation type="submission" date="2019-03" db="EMBL/GenBank/DDBJ databases">
        <title>Draft genome sequence of Xylaria hypoxylon DSM 108379, a ubiquitous saprotrophic-parasitic fungi on hardwood.</title>
        <authorList>
            <person name="Buettner E."/>
            <person name="Leonhardt S."/>
            <person name="Gebauer A.M."/>
            <person name="Liers C."/>
            <person name="Hofrichter M."/>
            <person name="Kellner H."/>
        </authorList>
    </citation>
    <scope>NUCLEOTIDE SEQUENCE [LARGE SCALE GENOMIC DNA]</scope>
    <source>
        <strain evidence="2 3">DSM 108379</strain>
    </source>
</reference>
<gene>
    <name evidence="2" type="ORF">E0Z10_g5637</name>
</gene>
<proteinExistence type="predicted"/>
<feature type="compositionally biased region" description="Acidic residues" evidence="1">
    <location>
        <begin position="122"/>
        <end position="163"/>
    </location>
</feature>
<evidence type="ECO:0000313" key="3">
    <source>
        <dbReference type="Proteomes" id="UP000297716"/>
    </source>
</evidence>
<dbReference type="EMBL" id="SKBN01000103">
    <property type="protein sequence ID" value="TGJ83143.1"/>
    <property type="molecule type" value="Genomic_DNA"/>
</dbReference>
<comment type="caution">
    <text evidence="2">The sequence shown here is derived from an EMBL/GenBank/DDBJ whole genome shotgun (WGS) entry which is preliminary data.</text>
</comment>
<dbReference type="SUPFAM" id="SSF48371">
    <property type="entry name" value="ARM repeat"/>
    <property type="match status" value="1"/>
</dbReference>